<comment type="subcellular location">
    <subcellularLocation>
        <location evidence="1">Cell membrane</location>
        <topology evidence="1">Multi-pass membrane protein</topology>
    </subcellularLocation>
</comment>
<feature type="transmembrane region" description="Helical" evidence="8">
    <location>
        <begin position="233"/>
        <end position="253"/>
    </location>
</feature>
<evidence type="ECO:0000256" key="5">
    <source>
        <dbReference type="ARBA" id="ARBA00022692"/>
    </source>
</evidence>
<feature type="transmembrane region" description="Helical" evidence="8">
    <location>
        <begin position="289"/>
        <end position="308"/>
    </location>
</feature>
<protein>
    <submittedName>
        <fullName evidence="10">Glycosyltransferase</fullName>
    </submittedName>
</protein>
<dbReference type="Proteomes" id="UP000494216">
    <property type="component" value="Unassembled WGS sequence"/>
</dbReference>
<dbReference type="PANTHER" id="PTHR33908:SF11">
    <property type="entry name" value="MEMBRANE PROTEIN"/>
    <property type="match status" value="1"/>
</dbReference>
<evidence type="ECO:0000259" key="9">
    <source>
        <dbReference type="Pfam" id="PF13231"/>
    </source>
</evidence>
<evidence type="ECO:0000313" key="10">
    <source>
        <dbReference type="EMBL" id="CAA9892062.1"/>
    </source>
</evidence>
<dbReference type="InterPro" id="IPR038731">
    <property type="entry name" value="RgtA/B/C-like"/>
</dbReference>
<keyword evidence="11" id="KW-1185">Reference proteome</keyword>
<dbReference type="EMBL" id="CADCXN010000089">
    <property type="protein sequence ID" value="CAA9892062.1"/>
    <property type="molecule type" value="Genomic_DNA"/>
</dbReference>
<evidence type="ECO:0000256" key="4">
    <source>
        <dbReference type="ARBA" id="ARBA00022679"/>
    </source>
</evidence>
<name>A0A8S0XKH3_9GAMM</name>
<evidence type="ECO:0000256" key="3">
    <source>
        <dbReference type="ARBA" id="ARBA00022676"/>
    </source>
</evidence>
<comment type="caution">
    <text evidence="10">The sequence shown here is derived from an EMBL/GenBank/DDBJ whole genome shotgun (WGS) entry which is preliminary data.</text>
</comment>
<evidence type="ECO:0000256" key="6">
    <source>
        <dbReference type="ARBA" id="ARBA00022989"/>
    </source>
</evidence>
<feature type="transmembrane region" description="Helical" evidence="8">
    <location>
        <begin position="340"/>
        <end position="356"/>
    </location>
</feature>
<organism evidence="10 11">
    <name type="scientific">Candidatus Methylobacter favarea</name>
    <dbReference type="NCBI Taxonomy" id="2707345"/>
    <lineage>
        <taxon>Bacteria</taxon>
        <taxon>Pseudomonadati</taxon>
        <taxon>Pseudomonadota</taxon>
        <taxon>Gammaproteobacteria</taxon>
        <taxon>Methylococcales</taxon>
        <taxon>Methylococcaceae</taxon>
        <taxon>Methylobacter</taxon>
    </lineage>
</organism>
<evidence type="ECO:0000256" key="1">
    <source>
        <dbReference type="ARBA" id="ARBA00004651"/>
    </source>
</evidence>
<reference evidence="10 11" key="1">
    <citation type="submission" date="2020-02" db="EMBL/GenBank/DDBJ databases">
        <authorList>
            <person name="Hogendoorn C."/>
        </authorList>
    </citation>
    <scope>NUCLEOTIDE SEQUENCE [LARGE SCALE GENOMIC DNA]</scope>
    <source>
        <strain evidence="10">METHB21</strain>
    </source>
</reference>
<dbReference type="InterPro" id="IPR050297">
    <property type="entry name" value="LipidA_mod_glycosyltrf_83"/>
</dbReference>
<dbReference type="Pfam" id="PF13231">
    <property type="entry name" value="PMT_2"/>
    <property type="match status" value="1"/>
</dbReference>
<evidence type="ECO:0000256" key="7">
    <source>
        <dbReference type="ARBA" id="ARBA00023136"/>
    </source>
</evidence>
<feature type="transmembrane region" description="Helical" evidence="8">
    <location>
        <begin position="188"/>
        <end position="213"/>
    </location>
</feature>
<keyword evidence="6 8" id="KW-1133">Transmembrane helix</keyword>
<dbReference type="GO" id="GO:0009103">
    <property type="term" value="P:lipopolysaccharide biosynthetic process"/>
    <property type="evidence" value="ECO:0007669"/>
    <property type="project" value="UniProtKB-ARBA"/>
</dbReference>
<keyword evidence="2" id="KW-1003">Cell membrane</keyword>
<dbReference type="AlphaFoldDB" id="A0A8S0XKH3"/>
<proteinExistence type="predicted"/>
<evidence type="ECO:0000256" key="2">
    <source>
        <dbReference type="ARBA" id="ARBA00022475"/>
    </source>
</evidence>
<dbReference type="GO" id="GO:0016763">
    <property type="term" value="F:pentosyltransferase activity"/>
    <property type="evidence" value="ECO:0007669"/>
    <property type="project" value="TreeGrafter"/>
</dbReference>
<feature type="domain" description="Glycosyltransferase RgtA/B/C/D-like" evidence="9">
    <location>
        <begin position="90"/>
        <end position="246"/>
    </location>
</feature>
<feature type="transmembrane region" description="Helical" evidence="8">
    <location>
        <begin position="110"/>
        <end position="128"/>
    </location>
</feature>
<feature type="transmembrane region" description="Helical" evidence="8">
    <location>
        <begin position="21"/>
        <end position="40"/>
    </location>
</feature>
<keyword evidence="5 8" id="KW-0812">Transmembrane</keyword>
<feature type="transmembrane region" description="Helical" evidence="8">
    <location>
        <begin position="362"/>
        <end position="383"/>
    </location>
</feature>
<feature type="transmembrane region" description="Helical" evidence="8">
    <location>
        <begin position="314"/>
        <end position="333"/>
    </location>
</feature>
<keyword evidence="4" id="KW-0808">Transferase</keyword>
<evidence type="ECO:0000256" key="8">
    <source>
        <dbReference type="SAM" id="Phobius"/>
    </source>
</evidence>
<keyword evidence="3" id="KW-0328">Glycosyltransferase</keyword>
<evidence type="ECO:0000313" key="11">
    <source>
        <dbReference type="Proteomes" id="UP000494216"/>
    </source>
</evidence>
<dbReference type="PANTHER" id="PTHR33908">
    <property type="entry name" value="MANNOSYLTRANSFERASE YKCB-RELATED"/>
    <property type="match status" value="1"/>
</dbReference>
<accession>A0A8S0XKH3</accession>
<keyword evidence="7 8" id="KW-0472">Membrane</keyword>
<gene>
    <name evidence="10" type="ORF">METHB2_580004</name>
</gene>
<dbReference type="GO" id="GO:0005886">
    <property type="term" value="C:plasma membrane"/>
    <property type="evidence" value="ECO:0007669"/>
    <property type="project" value="UniProtKB-SubCell"/>
</dbReference>
<sequence length="564" mass="65188">MNQDYINLKIMYSNIKAFGSQLAIFILLAFMTILSLRQIGNSSLGYPDADRILMDGVFILDFLRDFPITRVYDYTINYFGQYPALSIGYRPPFFPFIEALFNGIFGINMWSSRLALLSFYMIGIIAWFKLISRIYDWQTAFAATLLLITTPFIARWAWYTMAELPVLSMGLWSGYLFYRYTETNKPGYLYWAALIFSLACWTKQTAVFLVLWFGIYSLIQGNLLNYLKRREVWISAAMILILLIPLGAITLWLGKQNLAQSVGESEGHYHLARWSWDNLTLHLIKLKKYHLTLPLLILSIAGAVFALIKKDRKILYPLSLLIGTYLFFTYLVGKNERYPIFWIPVFCLFATLPLYYLKDKVIGYRLMSIAILGLAAFQTYTVYKIQPGYATGYDAAAQFVLDNQQVPTVFIDAYNNGYLTYFMRALDADKSTYVLRADKLLTSSSISSKQWLEVHVQTTDGIKRLLDDYGVDLIIVESRDLSGIEIHQKFRDYLKNGPFQLLKSIEIESSRPLLQNQQLLIYRYLDRKQPTENYIKLRLPVVGKTINVPIKNKHNENTETGTVE</sequence>